<name>A0A7W4Z2X9_9ACTN</name>
<dbReference type="NCBIfam" id="TIGR00996">
    <property type="entry name" value="Mtu_fam_mce"/>
    <property type="match status" value="1"/>
</dbReference>
<keyword evidence="1" id="KW-0472">Membrane</keyword>
<sequence>MLVNIHHDSRREHVRLLVAGVAFLTAIALLIGLSIAIYNKAFDKVTTVTIQADRAGLQLARFGDVRLHGALVGQVRAIDQDGRQAVITVALEPDEAEQIPENVGVEILPTTLFGQKFVSLVLPDRPSEVPLADGAVIPADRVETNVELSRILADLFPLLRSVRPADLNATLNALATALGGRGEQLGETMDELDGYLGEIGDHLPTLRRDLVKLAAVADTYDLAAPDLLAALGNVTTTSRTIVESRKQLGTFFADLGGVADTTTGVLRDNGANLIRIGQVTEPMLRLLAAYSPEFPCLIKGAAKYAPRLARTFEGNQVKQYLEIGTPQYRAYDERDRPTYGEVGHGPWCLGLPNPEVPAPPIALDQGSDMDEHPPTALLPDLLNLNGAALNRVGADYSGSAGEQQIVNGLLAQRTGRPADEFGSLGSLLYGPVVRQADGGER</sequence>
<dbReference type="RefSeq" id="WP_183594936.1">
    <property type="nucleotide sequence ID" value="NZ_JACHWR010000004.1"/>
</dbReference>
<keyword evidence="1" id="KW-0812">Transmembrane</keyword>
<dbReference type="GO" id="GO:0051701">
    <property type="term" value="P:biological process involved in interaction with host"/>
    <property type="evidence" value="ECO:0007669"/>
    <property type="project" value="TreeGrafter"/>
</dbReference>
<evidence type="ECO:0000259" key="2">
    <source>
        <dbReference type="Pfam" id="PF02470"/>
    </source>
</evidence>
<dbReference type="InterPro" id="IPR024516">
    <property type="entry name" value="Mce_C"/>
</dbReference>
<dbReference type="AlphaFoldDB" id="A0A7W4Z2X9"/>
<keyword evidence="5" id="KW-1185">Reference proteome</keyword>
<evidence type="ECO:0000313" key="4">
    <source>
        <dbReference type="EMBL" id="MBB3044929.1"/>
    </source>
</evidence>
<feature type="domain" description="Mammalian cell entry C-terminal" evidence="3">
    <location>
        <begin position="129"/>
        <end position="343"/>
    </location>
</feature>
<dbReference type="PANTHER" id="PTHR33371:SF19">
    <property type="entry name" value="MCE-FAMILY PROTEIN MCE4A"/>
    <property type="match status" value="1"/>
</dbReference>
<dbReference type="Pfam" id="PF11887">
    <property type="entry name" value="Mce4_CUP1"/>
    <property type="match status" value="1"/>
</dbReference>
<keyword evidence="1" id="KW-1133">Transmembrane helix</keyword>
<feature type="transmembrane region" description="Helical" evidence="1">
    <location>
        <begin position="16"/>
        <end position="38"/>
    </location>
</feature>
<dbReference type="Pfam" id="PF02470">
    <property type="entry name" value="MlaD"/>
    <property type="match status" value="1"/>
</dbReference>
<dbReference type="PANTHER" id="PTHR33371">
    <property type="entry name" value="INTERMEMBRANE PHOSPHOLIPID TRANSPORT SYSTEM BINDING PROTEIN MLAD-RELATED"/>
    <property type="match status" value="1"/>
</dbReference>
<protein>
    <submittedName>
        <fullName evidence="4">Phospholipid/cholesterol/gamma-HCH transport system substrate-binding protein</fullName>
    </submittedName>
</protein>
<reference evidence="4 5" key="1">
    <citation type="submission" date="2020-08" db="EMBL/GenBank/DDBJ databases">
        <title>Sequencing the genomes of 1000 actinobacteria strains.</title>
        <authorList>
            <person name="Klenk H.-P."/>
        </authorList>
    </citation>
    <scope>NUCLEOTIDE SEQUENCE [LARGE SCALE GENOMIC DNA]</scope>
    <source>
        <strain evidence="4 5">DSM 105498</strain>
    </source>
</reference>
<organism evidence="4 5">
    <name type="scientific">Nocardioides soli</name>
    <dbReference type="NCBI Taxonomy" id="1036020"/>
    <lineage>
        <taxon>Bacteria</taxon>
        <taxon>Bacillati</taxon>
        <taxon>Actinomycetota</taxon>
        <taxon>Actinomycetes</taxon>
        <taxon>Propionibacteriales</taxon>
        <taxon>Nocardioidaceae</taxon>
        <taxon>Nocardioides</taxon>
    </lineage>
</organism>
<evidence type="ECO:0000256" key="1">
    <source>
        <dbReference type="SAM" id="Phobius"/>
    </source>
</evidence>
<proteinExistence type="predicted"/>
<dbReference type="GO" id="GO:0005576">
    <property type="term" value="C:extracellular region"/>
    <property type="evidence" value="ECO:0007669"/>
    <property type="project" value="TreeGrafter"/>
</dbReference>
<dbReference type="EMBL" id="JACHWR010000004">
    <property type="protein sequence ID" value="MBB3044929.1"/>
    <property type="molecule type" value="Genomic_DNA"/>
</dbReference>
<dbReference type="InterPro" id="IPR003399">
    <property type="entry name" value="Mce/MlaD"/>
</dbReference>
<accession>A0A7W4Z2X9</accession>
<gene>
    <name evidence="4" type="ORF">FHU40_004782</name>
</gene>
<evidence type="ECO:0000259" key="3">
    <source>
        <dbReference type="Pfam" id="PF11887"/>
    </source>
</evidence>
<dbReference type="Proteomes" id="UP000589626">
    <property type="component" value="Unassembled WGS sequence"/>
</dbReference>
<evidence type="ECO:0000313" key="5">
    <source>
        <dbReference type="Proteomes" id="UP000589626"/>
    </source>
</evidence>
<dbReference type="InterPro" id="IPR005693">
    <property type="entry name" value="Mce"/>
</dbReference>
<dbReference type="InterPro" id="IPR052336">
    <property type="entry name" value="MlaD_Phospholipid_Transporter"/>
</dbReference>
<comment type="caution">
    <text evidence="4">The sequence shown here is derived from an EMBL/GenBank/DDBJ whole genome shotgun (WGS) entry which is preliminary data.</text>
</comment>
<feature type="domain" description="Mce/MlaD" evidence="2">
    <location>
        <begin position="46"/>
        <end position="121"/>
    </location>
</feature>